<evidence type="ECO:0000313" key="6">
    <source>
        <dbReference type="Proteomes" id="UP000289323"/>
    </source>
</evidence>
<proteinExistence type="predicted"/>
<dbReference type="InterPro" id="IPR041698">
    <property type="entry name" value="Methyltransf_25"/>
</dbReference>
<organism evidence="5 6">
    <name type="scientific">Thermothielavioides terrestris</name>
    <dbReference type="NCBI Taxonomy" id="2587410"/>
    <lineage>
        <taxon>Eukaryota</taxon>
        <taxon>Fungi</taxon>
        <taxon>Dikarya</taxon>
        <taxon>Ascomycota</taxon>
        <taxon>Pezizomycotina</taxon>
        <taxon>Sordariomycetes</taxon>
        <taxon>Sordariomycetidae</taxon>
        <taxon>Sordariales</taxon>
        <taxon>Chaetomiaceae</taxon>
        <taxon>Thermothielavioides</taxon>
    </lineage>
</organism>
<dbReference type="Pfam" id="PF13649">
    <property type="entry name" value="Methyltransf_25"/>
    <property type="match status" value="1"/>
</dbReference>
<dbReference type="AlphaFoldDB" id="A0A3S4EWR0"/>
<accession>A0A3S4EWR0</accession>
<dbReference type="EMBL" id="OUUZ01000001">
    <property type="protein sequence ID" value="SPQ17941.1"/>
    <property type="molecule type" value="Genomic_DNA"/>
</dbReference>
<protein>
    <submittedName>
        <fullName evidence="5">94ab47fb-62b7-4b0f-a26d-a804c31f8839</fullName>
    </submittedName>
</protein>
<evidence type="ECO:0000259" key="4">
    <source>
        <dbReference type="Pfam" id="PF13649"/>
    </source>
</evidence>
<reference evidence="5 6" key="1">
    <citation type="submission" date="2018-04" db="EMBL/GenBank/DDBJ databases">
        <authorList>
            <person name="Huttner S."/>
            <person name="Dainat J."/>
        </authorList>
    </citation>
    <scope>NUCLEOTIDE SEQUENCE [LARGE SCALE GENOMIC DNA]</scope>
</reference>
<dbReference type="PANTHER" id="PTHR43464">
    <property type="entry name" value="METHYLTRANSFERASE"/>
    <property type="match status" value="1"/>
</dbReference>
<dbReference type="GO" id="GO:0005739">
    <property type="term" value="C:mitochondrion"/>
    <property type="evidence" value="ECO:0007669"/>
    <property type="project" value="TreeGrafter"/>
</dbReference>
<gene>
    <name evidence="5" type="ORF">TT172_LOCUS360</name>
</gene>
<dbReference type="Gene3D" id="3.40.50.150">
    <property type="entry name" value="Vaccinia Virus protein VP39"/>
    <property type="match status" value="1"/>
</dbReference>
<evidence type="ECO:0000256" key="3">
    <source>
        <dbReference type="ARBA" id="ARBA00022691"/>
    </source>
</evidence>
<dbReference type="InterPro" id="IPR029063">
    <property type="entry name" value="SAM-dependent_MTases_sf"/>
</dbReference>
<dbReference type="CDD" id="cd02440">
    <property type="entry name" value="AdoMet_MTases"/>
    <property type="match status" value="1"/>
</dbReference>
<sequence>MRAYQNAASFVPKLATKVMQWLDPQKDDVILDVGCGDGVLNVEMARVVAQGSGRIHGIDSSPAMIAAAQKAAESAALADSRVAYITQLLTFLLPTPVLDATALVSTPSLQQGKFTKAFSNAALHWILRPERTREDVFRGVREAVAPGGAFVFEMGGLGNVCEVRAALLSAVGRRVGLARAQEADPWFFPDEDWVRQVMEERVGGWKVERAEREWRPTRADKGGVEGWVRLMAKNWFEILPEAEREECIREVVEVLEIAQRQPSGGHSFNYVRLRVFARRV</sequence>
<dbReference type="Proteomes" id="UP000289323">
    <property type="component" value="Unassembled WGS sequence"/>
</dbReference>
<dbReference type="GO" id="GO:0032259">
    <property type="term" value="P:methylation"/>
    <property type="evidence" value="ECO:0007669"/>
    <property type="project" value="UniProtKB-KW"/>
</dbReference>
<keyword evidence="3" id="KW-0949">S-adenosyl-L-methionine</keyword>
<feature type="domain" description="Methyltransferase" evidence="4">
    <location>
        <begin position="30"/>
        <end position="148"/>
    </location>
</feature>
<keyword evidence="2" id="KW-0808">Transferase</keyword>
<dbReference type="SUPFAM" id="SSF53335">
    <property type="entry name" value="S-adenosyl-L-methionine-dependent methyltransferases"/>
    <property type="match status" value="1"/>
</dbReference>
<evidence type="ECO:0000256" key="1">
    <source>
        <dbReference type="ARBA" id="ARBA00022603"/>
    </source>
</evidence>
<dbReference type="PANTHER" id="PTHR43464:SF19">
    <property type="entry name" value="UBIQUINONE BIOSYNTHESIS O-METHYLTRANSFERASE, MITOCHONDRIAL"/>
    <property type="match status" value="1"/>
</dbReference>
<evidence type="ECO:0000313" key="5">
    <source>
        <dbReference type="EMBL" id="SPQ17941.1"/>
    </source>
</evidence>
<keyword evidence="1" id="KW-0489">Methyltransferase</keyword>
<evidence type="ECO:0000256" key="2">
    <source>
        <dbReference type="ARBA" id="ARBA00022679"/>
    </source>
</evidence>
<name>A0A3S4EWR0_9PEZI</name>
<dbReference type="GO" id="GO:0010420">
    <property type="term" value="F:polyprenyldihydroxybenzoate methyltransferase activity"/>
    <property type="evidence" value="ECO:0007669"/>
    <property type="project" value="TreeGrafter"/>
</dbReference>